<gene>
    <name evidence="4" type="ORF">JTE90_011492</name>
</gene>
<evidence type="ECO:0000256" key="3">
    <source>
        <dbReference type="SAM" id="SignalP"/>
    </source>
</evidence>
<evidence type="ECO:0000256" key="1">
    <source>
        <dbReference type="ARBA" id="ARBA00002980"/>
    </source>
</evidence>
<protein>
    <recommendedName>
        <fullName evidence="6">Cuticle protein</fullName>
    </recommendedName>
</protein>
<organism evidence="4 5">
    <name type="scientific">Oedothorax gibbosus</name>
    <dbReference type="NCBI Taxonomy" id="931172"/>
    <lineage>
        <taxon>Eukaryota</taxon>
        <taxon>Metazoa</taxon>
        <taxon>Ecdysozoa</taxon>
        <taxon>Arthropoda</taxon>
        <taxon>Chelicerata</taxon>
        <taxon>Arachnida</taxon>
        <taxon>Araneae</taxon>
        <taxon>Araneomorphae</taxon>
        <taxon>Entelegynae</taxon>
        <taxon>Araneoidea</taxon>
        <taxon>Linyphiidae</taxon>
        <taxon>Erigoninae</taxon>
        <taxon>Oedothorax</taxon>
    </lineage>
</organism>
<reference evidence="4 5" key="1">
    <citation type="journal article" date="2022" name="Nat. Ecol. Evol.">
        <title>A masculinizing supergene underlies an exaggerated male reproductive morph in a spider.</title>
        <authorList>
            <person name="Hendrickx F."/>
            <person name="De Corte Z."/>
            <person name="Sonet G."/>
            <person name="Van Belleghem S.M."/>
            <person name="Kostlbacher S."/>
            <person name="Vangestel C."/>
        </authorList>
    </citation>
    <scope>NUCLEOTIDE SEQUENCE [LARGE SCALE GENOMIC DNA]</scope>
    <source>
        <strain evidence="4">W744_W776</strain>
    </source>
</reference>
<dbReference type="EMBL" id="JAFNEN010000113">
    <property type="protein sequence ID" value="KAG8193942.1"/>
    <property type="molecule type" value="Genomic_DNA"/>
</dbReference>
<dbReference type="Pfam" id="PF00379">
    <property type="entry name" value="Chitin_bind_4"/>
    <property type="match status" value="1"/>
</dbReference>
<dbReference type="InterPro" id="IPR000618">
    <property type="entry name" value="Insect_cuticle"/>
</dbReference>
<name>A0AAV6VBS4_9ARAC</name>
<comment type="function">
    <text evidence="1">Component of the rigid cuticle of the spider.</text>
</comment>
<evidence type="ECO:0000313" key="4">
    <source>
        <dbReference type="EMBL" id="KAG8193942.1"/>
    </source>
</evidence>
<dbReference type="InterPro" id="IPR031311">
    <property type="entry name" value="CHIT_BIND_RR_consensus"/>
</dbReference>
<proteinExistence type="predicted"/>
<dbReference type="GO" id="GO:0062129">
    <property type="term" value="C:chitin-based extracellular matrix"/>
    <property type="evidence" value="ECO:0007669"/>
    <property type="project" value="TreeGrafter"/>
</dbReference>
<dbReference type="PROSITE" id="PS00233">
    <property type="entry name" value="CHIT_BIND_RR_1"/>
    <property type="match status" value="1"/>
</dbReference>
<sequence length="216" mass="24401">MMNFQIQAVLLCLPFCISQFIELKRMEEDIFPPRPYAFGYEVRDKYGDQWRAEESDGLGSVHGSYGFVDDDGRHRAVEYVADGDGFRARVKTNEPGMNVPSPADVQIVHEDGEVDYADIDYANFHVFGLEKLRVPSHSKEFFTDVSSRGNALQDVSSRGNALQDVSSRGNALQNIPSGSKRVLFKHQEFSEKVPPIYEVDGHLQSPWFPMHTVAQI</sequence>
<dbReference type="PANTHER" id="PTHR10380">
    <property type="entry name" value="CUTICLE PROTEIN"/>
    <property type="match status" value="1"/>
</dbReference>
<dbReference type="AlphaFoldDB" id="A0AAV6VBS4"/>
<keyword evidence="3" id="KW-0732">Signal</keyword>
<accession>A0AAV6VBS4</accession>
<keyword evidence="2" id="KW-0193">Cuticle</keyword>
<evidence type="ECO:0000256" key="2">
    <source>
        <dbReference type="ARBA" id="ARBA00022460"/>
    </source>
</evidence>
<dbReference type="Proteomes" id="UP000827092">
    <property type="component" value="Unassembled WGS sequence"/>
</dbReference>
<feature type="chain" id="PRO_5043316558" description="Cuticle protein" evidence="3">
    <location>
        <begin position="19"/>
        <end position="216"/>
    </location>
</feature>
<dbReference type="PRINTS" id="PR00947">
    <property type="entry name" value="CUTICLE"/>
</dbReference>
<comment type="caution">
    <text evidence="4">The sequence shown here is derived from an EMBL/GenBank/DDBJ whole genome shotgun (WGS) entry which is preliminary data.</text>
</comment>
<dbReference type="GO" id="GO:0008010">
    <property type="term" value="F:structural constituent of chitin-based larval cuticle"/>
    <property type="evidence" value="ECO:0007669"/>
    <property type="project" value="TreeGrafter"/>
</dbReference>
<keyword evidence="5" id="KW-1185">Reference proteome</keyword>
<dbReference type="InterPro" id="IPR050468">
    <property type="entry name" value="Cuticle_Struct_Prot"/>
</dbReference>
<feature type="signal peptide" evidence="3">
    <location>
        <begin position="1"/>
        <end position="18"/>
    </location>
</feature>
<evidence type="ECO:0000313" key="5">
    <source>
        <dbReference type="Proteomes" id="UP000827092"/>
    </source>
</evidence>
<evidence type="ECO:0008006" key="6">
    <source>
        <dbReference type="Google" id="ProtNLM"/>
    </source>
</evidence>